<accession>V5TYB6</accession>
<protein>
    <submittedName>
        <fullName evidence="2">Uncharacterized protein</fullName>
    </submittedName>
</protein>
<gene>
    <name evidence="2" type="ORF">P262_01681</name>
    <name evidence="3" type="ORF">P262_04520</name>
</gene>
<evidence type="ECO:0000313" key="3">
    <source>
        <dbReference type="EMBL" id="AHB71591.1"/>
    </source>
</evidence>
<dbReference type="Proteomes" id="UP000018545">
    <property type="component" value="Chromosome"/>
</dbReference>
<reference evidence="2 4" key="1">
    <citation type="journal article" date="2014" name="Genome Announc.">
        <title>Complete Genome Sequence of Cronobacter sakazakii Strain CMCC 45402.</title>
        <authorList>
            <person name="Zhao Z."/>
            <person name="Wang L."/>
            <person name="Wang B."/>
            <person name="Liang H."/>
            <person name="Ye Q."/>
            <person name="Zeng M."/>
        </authorList>
    </citation>
    <scope>NUCLEOTIDE SEQUENCE [LARGE SCALE GENOMIC DNA]</scope>
    <source>
        <strain evidence="4">45402</strain>
        <strain evidence="2">CMCC45402</strain>
    </source>
</reference>
<feature type="region of interest" description="Disordered" evidence="1">
    <location>
        <begin position="1"/>
        <end position="49"/>
    </location>
</feature>
<organism evidence="2 4">
    <name type="scientific">Cronobacter malonaticus</name>
    <dbReference type="NCBI Taxonomy" id="413503"/>
    <lineage>
        <taxon>Bacteria</taxon>
        <taxon>Pseudomonadati</taxon>
        <taxon>Pseudomonadota</taxon>
        <taxon>Gammaproteobacteria</taxon>
        <taxon>Enterobacterales</taxon>
        <taxon>Enterobacteriaceae</taxon>
        <taxon>Cronobacter</taxon>
    </lineage>
</organism>
<dbReference type="EMBL" id="CP006731">
    <property type="protein sequence ID" value="AHB71591.1"/>
    <property type="molecule type" value="Genomic_DNA"/>
</dbReference>
<sequence length="49" mass="5775">MFRAESLQRTEKRDRTVNEIKQKLDSLPQQTADKTADKVKQVVQEDEDK</sequence>
<dbReference type="KEGG" id="csi:P262_04520"/>
<dbReference type="KEGG" id="csi:P262_01681"/>
<evidence type="ECO:0000256" key="1">
    <source>
        <dbReference type="SAM" id="MobiDB-lite"/>
    </source>
</evidence>
<dbReference type="HOGENOM" id="CLU_3134700_0_0_6"/>
<evidence type="ECO:0000313" key="4">
    <source>
        <dbReference type="Proteomes" id="UP000018545"/>
    </source>
</evidence>
<dbReference type="AlphaFoldDB" id="V5TYB6"/>
<dbReference type="PATRIC" id="fig|1401659.3.peg.1191"/>
<name>V5TYB6_9ENTR</name>
<dbReference type="EMBL" id="CP006731">
    <property type="protein sequence ID" value="AHB69559.1"/>
    <property type="molecule type" value="Genomic_DNA"/>
</dbReference>
<feature type="compositionally biased region" description="Basic and acidic residues" evidence="1">
    <location>
        <begin position="1"/>
        <end position="24"/>
    </location>
</feature>
<evidence type="ECO:0000313" key="2">
    <source>
        <dbReference type="EMBL" id="AHB69559.1"/>
    </source>
</evidence>
<proteinExistence type="predicted"/>